<dbReference type="Proteomes" id="UP000006727">
    <property type="component" value="Chromosome 21"/>
</dbReference>
<keyword evidence="3" id="KW-1185">Reference proteome</keyword>
<dbReference type="PaxDb" id="3218-PP1S235_19V6.1"/>
<gene>
    <name evidence="1" type="ORF">PHYPA_025981</name>
</gene>
<evidence type="ECO:0000313" key="2">
    <source>
        <dbReference type="EnsemblPlants" id="Pp3c21_10210V3.1"/>
    </source>
</evidence>
<evidence type="ECO:0000313" key="1">
    <source>
        <dbReference type="EMBL" id="PNR31858.1"/>
    </source>
</evidence>
<reference evidence="2" key="3">
    <citation type="submission" date="2020-12" db="UniProtKB">
        <authorList>
            <consortium name="EnsemblPlants"/>
        </authorList>
    </citation>
    <scope>IDENTIFICATION</scope>
</reference>
<organism evidence="1">
    <name type="scientific">Physcomitrium patens</name>
    <name type="common">Spreading-leaved earth moss</name>
    <name type="synonym">Physcomitrella patens</name>
    <dbReference type="NCBI Taxonomy" id="3218"/>
    <lineage>
        <taxon>Eukaryota</taxon>
        <taxon>Viridiplantae</taxon>
        <taxon>Streptophyta</taxon>
        <taxon>Embryophyta</taxon>
        <taxon>Bryophyta</taxon>
        <taxon>Bryophytina</taxon>
        <taxon>Bryopsida</taxon>
        <taxon>Funariidae</taxon>
        <taxon>Funariales</taxon>
        <taxon>Funariaceae</taxon>
        <taxon>Physcomitrium</taxon>
    </lineage>
</organism>
<dbReference type="AlphaFoldDB" id="A0A2K1IRH1"/>
<protein>
    <submittedName>
        <fullName evidence="1 2">Uncharacterized protein</fullName>
    </submittedName>
</protein>
<accession>A0A2K1IRH1</accession>
<proteinExistence type="predicted"/>
<name>A0A2K1IRH1_PHYPA</name>
<dbReference type="EMBL" id="ABEU02000021">
    <property type="protein sequence ID" value="PNR31858.1"/>
    <property type="molecule type" value="Genomic_DNA"/>
</dbReference>
<reference evidence="1 3" key="2">
    <citation type="journal article" date="2018" name="Plant J.">
        <title>The Physcomitrella patens chromosome-scale assembly reveals moss genome structure and evolution.</title>
        <authorList>
            <person name="Lang D."/>
            <person name="Ullrich K.K."/>
            <person name="Murat F."/>
            <person name="Fuchs J."/>
            <person name="Jenkins J."/>
            <person name="Haas F.B."/>
            <person name="Piednoel M."/>
            <person name="Gundlach H."/>
            <person name="Van Bel M."/>
            <person name="Meyberg R."/>
            <person name="Vives C."/>
            <person name="Morata J."/>
            <person name="Symeonidi A."/>
            <person name="Hiss M."/>
            <person name="Muchero W."/>
            <person name="Kamisugi Y."/>
            <person name="Saleh O."/>
            <person name="Blanc G."/>
            <person name="Decker E.L."/>
            <person name="van Gessel N."/>
            <person name="Grimwood J."/>
            <person name="Hayes R.D."/>
            <person name="Graham S.W."/>
            <person name="Gunter L.E."/>
            <person name="McDaniel S.F."/>
            <person name="Hoernstein S.N.W."/>
            <person name="Larsson A."/>
            <person name="Li F.W."/>
            <person name="Perroud P.F."/>
            <person name="Phillips J."/>
            <person name="Ranjan P."/>
            <person name="Rokshar D.S."/>
            <person name="Rothfels C.J."/>
            <person name="Schneider L."/>
            <person name="Shu S."/>
            <person name="Stevenson D.W."/>
            <person name="Thummler F."/>
            <person name="Tillich M."/>
            <person name="Villarreal Aguilar J.C."/>
            <person name="Widiez T."/>
            <person name="Wong G.K."/>
            <person name="Wymore A."/>
            <person name="Zhang Y."/>
            <person name="Zimmer A.D."/>
            <person name="Quatrano R.S."/>
            <person name="Mayer K.F.X."/>
            <person name="Goodstein D."/>
            <person name="Casacuberta J.M."/>
            <person name="Vandepoele K."/>
            <person name="Reski R."/>
            <person name="Cuming A.C."/>
            <person name="Tuskan G.A."/>
            <person name="Maumus F."/>
            <person name="Salse J."/>
            <person name="Schmutz J."/>
            <person name="Rensing S.A."/>
        </authorList>
    </citation>
    <scope>NUCLEOTIDE SEQUENCE [LARGE SCALE GENOMIC DNA]</scope>
    <source>
        <strain evidence="2 3">cv. Gransden 2004</strain>
    </source>
</reference>
<sequence>MGFLTWVPEILEMLEEGDAYTRWQQYGTWIVLDGRPFAETALSSEKERTERMKNKRPTLTLVNIGRGGEEDGPCCLAAVPFADNSPRHGGWTQFHFEKEIFSMAYQIEWQI</sequence>
<evidence type="ECO:0000313" key="3">
    <source>
        <dbReference type="Proteomes" id="UP000006727"/>
    </source>
</evidence>
<reference evidence="1 3" key="1">
    <citation type="journal article" date="2008" name="Science">
        <title>The Physcomitrella genome reveals evolutionary insights into the conquest of land by plants.</title>
        <authorList>
            <person name="Rensing S."/>
            <person name="Lang D."/>
            <person name="Zimmer A."/>
            <person name="Terry A."/>
            <person name="Salamov A."/>
            <person name="Shapiro H."/>
            <person name="Nishiyama T."/>
            <person name="Perroud P.-F."/>
            <person name="Lindquist E."/>
            <person name="Kamisugi Y."/>
            <person name="Tanahashi T."/>
            <person name="Sakakibara K."/>
            <person name="Fujita T."/>
            <person name="Oishi K."/>
            <person name="Shin-I T."/>
            <person name="Kuroki Y."/>
            <person name="Toyoda A."/>
            <person name="Suzuki Y."/>
            <person name="Hashimoto A."/>
            <person name="Yamaguchi K."/>
            <person name="Sugano A."/>
            <person name="Kohara Y."/>
            <person name="Fujiyama A."/>
            <person name="Anterola A."/>
            <person name="Aoki S."/>
            <person name="Ashton N."/>
            <person name="Barbazuk W.B."/>
            <person name="Barker E."/>
            <person name="Bennetzen J."/>
            <person name="Bezanilla M."/>
            <person name="Blankenship R."/>
            <person name="Cho S.H."/>
            <person name="Dutcher S."/>
            <person name="Estelle M."/>
            <person name="Fawcett J.A."/>
            <person name="Gundlach H."/>
            <person name="Hanada K."/>
            <person name="Heyl A."/>
            <person name="Hicks K.A."/>
            <person name="Hugh J."/>
            <person name="Lohr M."/>
            <person name="Mayer K."/>
            <person name="Melkozernov A."/>
            <person name="Murata T."/>
            <person name="Nelson D."/>
            <person name="Pils B."/>
            <person name="Prigge M."/>
            <person name="Reiss B."/>
            <person name="Renner T."/>
            <person name="Rombauts S."/>
            <person name="Rushton P."/>
            <person name="Sanderfoot A."/>
            <person name="Schween G."/>
            <person name="Shiu S.-H."/>
            <person name="Stueber K."/>
            <person name="Theodoulou F.L."/>
            <person name="Tu H."/>
            <person name="Van de Peer Y."/>
            <person name="Verrier P.J."/>
            <person name="Waters E."/>
            <person name="Wood A."/>
            <person name="Yang L."/>
            <person name="Cove D."/>
            <person name="Cuming A."/>
            <person name="Hasebe M."/>
            <person name="Lucas S."/>
            <person name="Mishler D.B."/>
            <person name="Reski R."/>
            <person name="Grigoriev I."/>
            <person name="Quatrano R.S."/>
            <person name="Boore J.L."/>
        </authorList>
    </citation>
    <scope>NUCLEOTIDE SEQUENCE [LARGE SCALE GENOMIC DNA]</scope>
    <source>
        <strain evidence="2 3">cv. Gransden 2004</strain>
    </source>
</reference>
<dbReference type="InParanoid" id="A0A2K1IRH1"/>
<dbReference type="Gramene" id="Pp3c21_10210V3.1">
    <property type="protein sequence ID" value="Pp3c21_10210V3.1"/>
    <property type="gene ID" value="Pp3c21_10210"/>
</dbReference>
<dbReference type="EnsemblPlants" id="Pp3c21_10210V3.1">
    <property type="protein sequence ID" value="Pp3c21_10210V3.1"/>
    <property type="gene ID" value="Pp3c21_10210"/>
</dbReference>